<reference evidence="4" key="2">
    <citation type="submission" date="2022-06" db="UniProtKB">
        <authorList>
            <consortium name="EnsemblMetazoa"/>
        </authorList>
    </citation>
    <scope>IDENTIFICATION</scope>
    <source>
        <strain evidence="4">PS312</strain>
    </source>
</reference>
<comment type="similarity">
    <text evidence="1">Belongs to the eukaryotic ribosomal protein eS19 family.</text>
</comment>
<keyword evidence="3" id="KW-0687">Ribonucleoprotein</keyword>
<dbReference type="GO" id="GO:0006412">
    <property type="term" value="P:translation"/>
    <property type="evidence" value="ECO:0007669"/>
    <property type="project" value="InterPro"/>
</dbReference>
<evidence type="ECO:0000256" key="1">
    <source>
        <dbReference type="ARBA" id="ARBA00010014"/>
    </source>
</evidence>
<sequence>MDFLSRVASRLTARIHSMNSIPQNIAPRELKNFEIMLKGRYTSDMCLIHADGRSTRTRPGNASQVKVPEWSDLVKRGVTKDMAPVNPDWYYLHPLSRVNTFRNIYGSKPRRGVQPNGYAKASESVIRKALKRVIYENITKDCRWGALTIRDYGKFDIDGEKAMFTYRGCKVSLNKLTKICGLISYEPERTIRGLEEFPSCVSDTIRFQSSIIALWPIKPTRAWNAVRFSIFAHRFDRVSGTKDLHKWFFTDTTGIHSNEEDLYIRAHQLSAVELIRMTLSFLKVKRIFRNNSRLHNDTLRLEHFDRKIVDNIIAEMLGKKVHALKAPVRFSPPANFTRLPDDDTHDEQSLIGEDDEISGTSFFDRALEEIFEMITRNIIRREFAIRDYGGFDINGEKVMFKYRGSSVSLNKLSEIRSLISPDSGYYVRKENEIPVEGSDIIQFKSAIIALWPMTYGKENTQVVLYGALDNDVTIIGHDLSAVELLRFTLKRIKVENFYRSEHELENNSFRGEVFDSNVSMDFILRIATRLINWIFRPTNRPVKEKAKGKGVKKSLPPKESNLRAIRNFTITLNELENKTREICKIEADYKCGRIEWQLFQDYAIDSSGSLSVKTDASFTEIFASITAGSHWTSLTIRNYGLTTNFTTNFDRVMFTYRGFPVSLNELHKLGGILSPLPPSPVNSEKNFPAPKPDLHFTKALIALWPGVDGPEWHHFRMSVFGNARDGITGRTRLHQWLFSESAIVYSNGKDVSIHAHDLHAHDILIIMMNCLRPERIFRCDTEFWGMQFRGELFDTIEIDSICELVFGKKTSSCVTTEESDNEKVEISQDADPNTQDYNFYKTGAFKHLIIGSSWSGPLELEFDRPLFEYVDESITLATFFFKLSNSRLIFFVNFTNFIEQSKLTYGKLSASSQATSRISQSLPWIDSQLRDGDDFIDRAHICSIPETRRFLVCPDAFALITNNSGQCGVRPDTDNNGQILFHFSLLLSVCPNIFPSSADEPQPPVRFAVHAWKSTNEPNEIDDWVSWYFLHRVVIYSDGYDLVIDFHNQKKLLMQTMRALAGDCGISGVGDSLDQLIDHEFVVNDQQKKPL</sequence>
<dbReference type="InterPro" id="IPR036388">
    <property type="entry name" value="WH-like_DNA-bd_sf"/>
</dbReference>
<organism evidence="4 5">
    <name type="scientific">Pristionchus pacificus</name>
    <name type="common">Parasitic nematode worm</name>
    <dbReference type="NCBI Taxonomy" id="54126"/>
    <lineage>
        <taxon>Eukaryota</taxon>
        <taxon>Metazoa</taxon>
        <taxon>Ecdysozoa</taxon>
        <taxon>Nematoda</taxon>
        <taxon>Chromadorea</taxon>
        <taxon>Rhabditida</taxon>
        <taxon>Rhabditina</taxon>
        <taxon>Diplogasteromorpha</taxon>
        <taxon>Diplogasteroidea</taxon>
        <taxon>Neodiplogasteridae</taxon>
        <taxon>Pristionchus</taxon>
    </lineage>
</organism>
<evidence type="ECO:0000256" key="3">
    <source>
        <dbReference type="ARBA" id="ARBA00023274"/>
    </source>
</evidence>
<dbReference type="GO" id="GO:0022627">
    <property type="term" value="C:cytosolic small ribosomal subunit"/>
    <property type="evidence" value="ECO:0000318"/>
    <property type="project" value="GO_Central"/>
</dbReference>
<dbReference type="Gene3D" id="1.10.10.10">
    <property type="entry name" value="Winged helix-like DNA-binding domain superfamily/Winged helix DNA-binding domain"/>
    <property type="match status" value="1"/>
</dbReference>
<name>A0A8R1U6J9_PRIPA</name>
<protein>
    <submittedName>
        <fullName evidence="4">Uncharacterized protein</fullName>
    </submittedName>
</protein>
<dbReference type="InterPro" id="IPR001266">
    <property type="entry name" value="Ribosomal_eS19"/>
</dbReference>
<evidence type="ECO:0000313" key="5">
    <source>
        <dbReference type="Proteomes" id="UP000005239"/>
    </source>
</evidence>
<dbReference type="GO" id="GO:0000028">
    <property type="term" value="P:ribosomal small subunit assembly"/>
    <property type="evidence" value="ECO:0000318"/>
    <property type="project" value="GO_Central"/>
</dbReference>
<reference evidence="5" key="1">
    <citation type="journal article" date="2008" name="Nat. Genet.">
        <title>The Pristionchus pacificus genome provides a unique perspective on nematode lifestyle and parasitism.</title>
        <authorList>
            <person name="Dieterich C."/>
            <person name="Clifton S.W."/>
            <person name="Schuster L.N."/>
            <person name="Chinwalla A."/>
            <person name="Delehaunty K."/>
            <person name="Dinkelacker I."/>
            <person name="Fulton L."/>
            <person name="Fulton R."/>
            <person name="Godfrey J."/>
            <person name="Minx P."/>
            <person name="Mitreva M."/>
            <person name="Roeseler W."/>
            <person name="Tian H."/>
            <person name="Witte H."/>
            <person name="Yang S.P."/>
            <person name="Wilson R.K."/>
            <person name="Sommer R.J."/>
        </authorList>
    </citation>
    <scope>NUCLEOTIDE SEQUENCE [LARGE SCALE GENOMIC DNA]</scope>
    <source>
        <strain evidence="5">PS312</strain>
    </source>
</reference>
<dbReference type="GO" id="GO:0003735">
    <property type="term" value="F:structural constituent of ribosome"/>
    <property type="evidence" value="ECO:0000318"/>
    <property type="project" value="GO_Central"/>
</dbReference>
<evidence type="ECO:0000313" key="4">
    <source>
        <dbReference type="EnsemblMetazoa" id="PPA08515.1"/>
    </source>
</evidence>
<dbReference type="GO" id="GO:0003723">
    <property type="term" value="F:RNA binding"/>
    <property type="evidence" value="ECO:0000318"/>
    <property type="project" value="GO_Central"/>
</dbReference>
<dbReference type="Pfam" id="PF01090">
    <property type="entry name" value="Ribosomal_S19e"/>
    <property type="match status" value="1"/>
</dbReference>
<dbReference type="Proteomes" id="UP000005239">
    <property type="component" value="Unassembled WGS sequence"/>
</dbReference>
<dbReference type="PANTHER" id="PTHR11710">
    <property type="entry name" value="40S RIBOSOMAL PROTEIN S19"/>
    <property type="match status" value="1"/>
</dbReference>
<keyword evidence="2" id="KW-0689">Ribosomal protein</keyword>
<keyword evidence="5" id="KW-1185">Reference proteome</keyword>
<dbReference type="AlphaFoldDB" id="A0A8R1U6J9"/>
<dbReference type="SMART" id="SM01413">
    <property type="entry name" value="Ribosomal_S19e"/>
    <property type="match status" value="1"/>
</dbReference>
<dbReference type="SUPFAM" id="SSF46785">
    <property type="entry name" value="Winged helix' DNA-binding domain"/>
    <property type="match status" value="1"/>
</dbReference>
<dbReference type="EnsemblMetazoa" id="PPA08515.1">
    <property type="protein sequence ID" value="PPA08515.1"/>
    <property type="gene ID" value="WBGene00098069"/>
</dbReference>
<proteinExistence type="inferred from homology"/>
<evidence type="ECO:0000256" key="2">
    <source>
        <dbReference type="ARBA" id="ARBA00022980"/>
    </source>
</evidence>
<dbReference type="InterPro" id="IPR036390">
    <property type="entry name" value="WH_DNA-bd_sf"/>
</dbReference>
<dbReference type="PANTHER" id="PTHR11710:SF0">
    <property type="entry name" value="40S RIBOSOMAL PROTEIN S19"/>
    <property type="match status" value="1"/>
</dbReference>
<accession>A0A8R1U6J9</accession>
<gene>
    <name evidence="4" type="primary">WBGene00098069</name>
</gene>